<feature type="transmembrane region" description="Helical" evidence="7">
    <location>
        <begin position="179"/>
        <end position="197"/>
    </location>
</feature>
<feature type="transmembrane region" description="Helical" evidence="7">
    <location>
        <begin position="371"/>
        <end position="390"/>
    </location>
</feature>
<feature type="transmembrane region" description="Helical" evidence="7">
    <location>
        <begin position="649"/>
        <end position="671"/>
    </location>
</feature>
<dbReference type="Pfam" id="PF03176">
    <property type="entry name" value="MMPL"/>
    <property type="match status" value="2"/>
</dbReference>
<reference evidence="9 10" key="1">
    <citation type="submission" date="2019-11" db="EMBL/GenBank/DDBJ databases">
        <authorList>
            <person name="Cao P."/>
        </authorList>
    </citation>
    <scope>NUCLEOTIDE SEQUENCE [LARGE SCALE GENOMIC DNA]</scope>
    <source>
        <strain evidence="9 10">NEAU-AAG5</strain>
    </source>
</reference>
<keyword evidence="10" id="KW-1185">Reference proteome</keyword>
<dbReference type="PROSITE" id="PS50156">
    <property type="entry name" value="SSD"/>
    <property type="match status" value="2"/>
</dbReference>
<dbReference type="PANTHER" id="PTHR33406">
    <property type="entry name" value="MEMBRANE PROTEIN MJ1562-RELATED"/>
    <property type="match status" value="1"/>
</dbReference>
<keyword evidence="4 7" id="KW-0812">Transmembrane</keyword>
<feature type="transmembrane region" description="Helical" evidence="7">
    <location>
        <begin position="542"/>
        <end position="563"/>
    </location>
</feature>
<feature type="transmembrane region" description="Helical" evidence="7">
    <location>
        <begin position="237"/>
        <end position="259"/>
    </location>
</feature>
<evidence type="ECO:0000256" key="2">
    <source>
        <dbReference type="ARBA" id="ARBA00010157"/>
    </source>
</evidence>
<comment type="similarity">
    <text evidence="2">Belongs to the resistance-nodulation-cell division (RND) (TC 2.A.6) family. MmpL subfamily.</text>
</comment>
<dbReference type="InterPro" id="IPR050545">
    <property type="entry name" value="Mycobact_MmpL"/>
</dbReference>
<evidence type="ECO:0000256" key="1">
    <source>
        <dbReference type="ARBA" id="ARBA00004651"/>
    </source>
</evidence>
<evidence type="ECO:0000259" key="8">
    <source>
        <dbReference type="PROSITE" id="PS50156"/>
    </source>
</evidence>
<comment type="subcellular location">
    <subcellularLocation>
        <location evidence="1">Cell membrane</location>
        <topology evidence="1">Multi-pass membrane protein</topology>
    </subcellularLocation>
</comment>
<feature type="domain" description="SSD" evidence="8">
    <location>
        <begin position="545"/>
        <end position="673"/>
    </location>
</feature>
<feature type="transmembrane region" description="Helical" evidence="7">
    <location>
        <begin position="18"/>
        <end position="37"/>
    </location>
</feature>
<dbReference type="GO" id="GO:0005886">
    <property type="term" value="C:plasma membrane"/>
    <property type="evidence" value="ECO:0007669"/>
    <property type="project" value="UniProtKB-SubCell"/>
</dbReference>
<evidence type="ECO:0000313" key="9">
    <source>
        <dbReference type="EMBL" id="MUN40973.1"/>
    </source>
</evidence>
<protein>
    <submittedName>
        <fullName evidence="9">MMPL family transporter</fullName>
    </submittedName>
</protein>
<accession>A0A7K1L9F9</accession>
<dbReference type="Gene3D" id="1.20.1640.10">
    <property type="entry name" value="Multidrug efflux transporter AcrB transmembrane domain"/>
    <property type="match status" value="2"/>
</dbReference>
<proteinExistence type="inferred from homology"/>
<evidence type="ECO:0000256" key="6">
    <source>
        <dbReference type="ARBA" id="ARBA00023136"/>
    </source>
</evidence>
<evidence type="ECO:0000256" key="4">
    <source>
        <dbReference type="ARBA" id="ARBA00022692"/>
    </source>
</evidence>
<evidence type="ECO:0000256" key="5">
    <source>
        <dbReference type="ARBA" id="ARBA00022989"/>
    </source>
</evidence>
<keyword evidence="6 7" id="KW-0472">Membrane</keyword>
<comment type="caution">
    <text evidence="9">The sequence shown here is derived from an EMBL/GenBank/DDBJ whole genome shotgun (WGS) entry which is preliminary data.</text>
</comment>
<evidence type="ECO:0000313" key="10">
    <source>
        <dbReference type="Proteomes" id="UP000432015"/>
    </source>
</evidence>
<gene>
    <name evidence="9" type="ORF">GNZ18_30860</name>
</gene>
<dbReference type="SUPFAM" id="SSF82866">
    <property type="entry name" value="Multidrug efflux transporter AcrB transmembrane domain"/>
    <property type="match status" value="2"/>
</dbReference>
<dbReference type="InterPro" id="IPR000731">
    <property type="entry name" value="SSD"/>
</dbReference>
<feature type="transmembrane region" description="Helical" evidence="7">
    <location>
        <begin position="616"/>
        <end position="637"/>
    </location>
</feature>
<feature type="transmembrane region" description="Helical" evidence="7">
    <location>
        <begin position="204"/>
        <end position="225"/>
    </location>
</feature>
<evidence type="ECO:0000256" key="7">
    <source>
        <dbReference type="SAM" id="Phobius"/>
    </source>
</evidence>
<name>A0A7K1L9F9_9ACTN</name>
<dbReference type="PANTHER" id="PTHR33406:SF6">
    <property type="entry name" value="MEMBRANE PROTEIN YDGH-RELATED"/>
    <property type="match status" value="1"/>
</dbReference>
<keyword evidence="3" id="KW-1003">Cell membrane</keyword>
<evidence type="ECO:0000256" key="3">
    <source>
        <dbReference type="ARBA" id="ARBA00022475"/>
    </source>
</evidence>
<sequence>MDSTLGITRFVSGRRSKWVVLVVWLLLTITVAGPLAGRLTGAEDNDYTQWLPGNAEATKVLELQKKFQPGDNVPVVVVYERASGITAADRAKAAADVQAFAKDEGVLNRIVGPMPSADGKALQTVVPIQMGSDGTTKIVKRVDGVRDTAGPGANGLAVHITGQGGYLADTTDAFSGLNSTQLLFTVLAVVIILLFAYRSPVLWILPFLCAMLALTSSQAFIYLLAEHAGLTVNAQDTGFLLVLVFGAGTDYALLLLSRYREELARHEDRHEAMAIALRRAAPAIIASAATVSVGLLCLQFAQMNNTKGLGPVLAIGIAVGLVVTLTLMPALLVIFGRWIFWPVKPRVDASEATSARLWARIGTRIAARPRMVWIGTALILGVLALGNLQLHNTGLESQDAFTNDQPSVTGQEALARHYQAGQQGLPVVVIGNAAAAQELRQTLSSSDGIASVSTPVTKDGLVYMEGTLKAQPDSDAALTTVSRLRTALHAVDGADARVGGQTALTKDTNSAYDHDTKLLIPLVLAAVLLILVVLLRALVAPLVLIATVVLSYAAAIGVSAVLFHNVFGFAGTDTSFPMLVFVFLVSLGVDYNIFLMTRVREEAREHGTRQATLTGLTATGGVITSAGLVLAATFAVLTTVPVVSFVEMGTAVALGILLDTFVVRSVLVTSLTMDMGRRIWLPSALAKREDAPVRDAEASLEPAPRT</sequence>
<organism evidence="9 10">
    <name type="scientific">Actinomadura litoris</name>
    <dbReference type="NCBI Taxonomy" id="2678616"/>
    <lineage>
        <taxon>Bacteria</taxon>
        <taxon>Bacillati</taxon>
        <taxon>Actinomycetota</taxon>
        <taxon>Actinomycetes</taxon>
        <taxon>Streptosporangiales</taxon>
        <taxon>Thermomonosporaceae</taxon>
        <taxon>Actinomadura</taxon>
    </lineage>
</organism>
<dbReference type="InterPro" id="IPR004869">
    <property type="entry name" value="MMPL_dom"/>
</dbReference>
<keyword evidence="5 7" id="KW-1133">Transmembrane helix</keyword>
<dbReference type="EMBL" id="WOFH01000012">
    <property type="protein sequence ID" value="MUN40973.1"/>
    <property type="molecule type" value="Genomic_DNA"/>
</dbReference>
<dbReference type="RefSeq" id="WP_156220116.1">
    <property type="nucleotide sequence ID" value="NZ_WOFH01000012.1"/>
</dbReference>
<feature type="transmembrane region" description="Helical" evidence="7">
    <location>
        <begin position="280"/>
        <end position="301"/>
    </location>
</feature>
<feature type="transmembrane region" description="Helical" evidence="7">
    <location>
        <begin position="575"/>
        <end position="595"/>
    </location>
</feature>
<dbReference type="AlphaFoldDB" id="A0A7K1L9F9"/>
<feature type="transmembrane region" description="Helical" evidence="7">
    <location>
        <begin position="518"/>
        <end position="535"/>
    </location>
</feature>
<feature type="transmembrane region" description="Helical" evidence="7">
    <location>
        <begin position="313"/>
        <end position="336"/>
    </location>
</feature>
<dbReference type="Proteomes" id="UP000432015">
    <property type="component" value="Unassembled WGS sequence"/>
</dbReference>
<feature type="domain" description="SSD" evidence="8">
    <location>
        <begin position="208"/>
        <end position="334"/>
    </location>
</feature>